<accession>A0AAV8YQ40</accession>
<gene>
    <name evidence="2" type="ORF">NQ318_015388</name>
</gene>
<evidence type="ECO:0000313" key="3">
    <source>
        <dbReference type="Proteomes" id="UP001162162"/>
    </source>
</evidence>
<comment type="caution">
    <text evidence="2">The sequence shown here is derived from an EMBL/GenBank/DDBJ whole genome shotgun (WGS) entry which is preliminary data.</text>
</comment>
<sequence length="91" mass="11409">MQDQHILTIYFMYNFYYVTFYKKDLRILTSMIRVFVEERENKSYNCIRRTKRISFKSRTNYIEGKYIYNEQFPCFHNIFVVLIFFIIIDVK</sequence>
<keyword evidence="3" id="KW-1185">Reference proteome</keyword>
<evidence type="ECO:0000256" key="1">
    <source>
        <dbReference type="SAM" id="Phobius"/>
    </source>
</evidence>
<keyword evidence="1" id="KW-0472">Membrane</keyword>
<dbReference type="Proteomes" id="UP001162162">
    <property type="component" value="Unassembled WGS sequence"/>
</dbReference>
<protein>
    <submittedName>
        <fullName evidence="2">Uncharacterized protein</fullName>
    </submittedName>
</protein>
<keyword evidence="1" id="KW-0812">Transmembrane</keyword>
<feature type="transmembrane region" description="Helical" evidence="1">
    <location>
        <begin position="66"/>
        <end position="88"/>
    </location>
</feature>
<dbReference type="AlphaFoldDB" id="A0AAV8YQ40"/>
<proteinExistence type="predicted"/>
<name>A0AAV8YQ40_9CUCU</name>
<evidence type="ECO:0000313" key="2">
    <source>
        <dbReference type="EMBL" id="KAJ8953026.1"/>
    </source>
</evidence>
<dbReference type="EMBL" id="JAPWTK010000062">
    <property type="protein sequence ID" value="KAJ8953026.1"/>
    <property type="molecule type" value="Genomic_DNA"/>
</dbReference>
<organism evidence="2 3">
    <name type="scientific">Aromia moschata</name>
    <dbReference type="NCBI Taxonomy" id="1265417"/>
    <lineage>
        <taxon>Eukaryota</taxon>
        <taxon>Metazoa</taxon>
        <taxon>Ecdysozoa</taxon>
        <taxon>Arthropoda</taxon>
        <taxon>Hexapoda</taxon>
        <taxon>Insecta</taxon>
        <taxon>Pterygota</taxon>
        <taxon>Neoptera</taxon>
        <taxon>Endopterygota</taxon>
        <taxon>Coleoptera</taxon>
        <taxon>Polyphaga</taxon>
        <taxon>Cucujiformia</taxon>
        <taxon>Chrysomeloidea</taxon>
        <taxon>Cerambycidae</taxon>
        <taxon>Cerambycinae</taxon>
        <taxon>Callichromatini</taxon>
        <taxon>Aromia</taxon>
    </lineage>
</organism>
<reference evidence="2" key="1">
    <citation type="journal article" date="2023" name="Insect Mol. Biol.">
        <title>Genome sequencing provides insights into the evolution of gene families encoding plant cell wall-degrading enzymes in longhorned beetles.</title>
        <authorList>
            <person name="Shin N.R."/>
            <person name="Okamura Y."/>
            <person name="Kirsch R."/>
            <person name="Pauchet Y."/>
        </authorList>
    </citation>
    <scope>NUCLEOTIDE SEQUENCE</scope>
    <source>
        <strain evidence="2">AMC_N1</strain>
    </source>
</reference>
<keyword evidence="1" id="KW-1133">Transmembrane helix</keyword>